<proteinExistence type="predicted"/>
<protein>
    <submittedName>
        <fullName evidence="1">Uncharacterized protein</fullName>
    </submittedName>
</protein>
<dbReference type="Proteomes" id="UP001651158">
    <property type="component" value="Unassembled WGS sequence"/>
</dbReference>
<dbReference type="EMBL" id="JAKROA010000003">
    <property type="protein sequence ID" value="KAL5108976.1"/>
    <property type="molecule type" value="Genomic_DNA"/>
</dbReference>
<accession>A0ABR4QGZ4</accession>
<comment type="caution">
    <text evidence="1">The sequence shown here is derived from an EMBL/GenBank/DDBJ whole genome shotgun (WGS) entry which is preliminary data.</text>
</comment>
<reference evidence="1 2" key="1">
    <citation type="journal article" date="2022" name="Front. Cell. Infect. Microbiol.">
        <title>The Genomes of Two Strains of Taenia crassiceps the Animal Model for the Study of Human Cysticercosis.</title>
        <authorList>
            <person name="Bobes R.J."/>
            <person name="Estrada K."/>
            <person name="Rios-Valencia D.G."/>
            <person name="Calderon-Gallegos A."/>
            <person name="de la Torre P."/>
            <person name="Carrero J.C."/>
            <person name="Sanchez-Flores A."/>
            <person name="Laclette J.P."/>
        </authorList>
    </citation>
    <scope>NUCLEOTIDE SEQUENCE [LARGE SCALE GENOMIC DNA]</scope>
    <source>
        <strain evidence="1">WFUcys</strain>
    </source>
</reference>
<organism evidence="1 2">
    <name type="scientific">Taenia crassiceps</name>
    <dbReference type="NCBI Taxonomy" id="6207"/>
    <lineage>
        <taxon>Eukaryota</taxon>
        <taxon>Metazoa</taxon>
        <taxon>Spiralia</taxon>
        <taxon>Lophotrochozoa</taxon>
        <taxon>Platyhelminthes</taxon>
        <taxon>Cestoda</taxon>
        <taxon>Eucestoda</taxon>
        <taxon>Cyclophyllidea</taxon>
        <taxon>Taeniidae</taxon>
        <taxon>Taenia</taxon>
    </lineage>
</organism>
<evidence type="ECO:0000313" key="1">
    <source>
        <dbReference type="EMBL" id="KAL5108976.1"/>
    </source>
</evidence>
<gene>
    <name evidence="1" type="ORF">TcWFU_005551</name>
</gene>
<sequence length="70" mass="7886">MRQKATEPLVLGLARREPLANLSALCARARPHQPIRAVHECAPSVSTTLDLHLLHELARLCHWINNRAFT</sequence>
<evidence type="ECO:0000313" key="2">
    <source>
        <dbReference type="Proteomes" id="UP001651158"/>
    </source>
</evidence>
<keyword evidence="2" id="KW-1185">Reference proteome</keyword>
<name>A0ABR4QGZ4_9CEST</name>